<proteinExistence type="inferred from homology"/>
<dbReference type="Pfam" id="PF01979">
    <property type="entry name" value="Amidohydro_1"/>
    <property type="match status" value="1"/>
</dbReference>
<dbReference type="Proteomes" id="UP000004923">
    <property type="component" value="Unassembled WGS sequence"/>
</dbReference>
<feature type="binding site" evidence="4">
    <location>
        <position position="61"/>
    </location>
    <ligand>
        <name>Zn(2+)</name>
        <dbReference type="ChEBI" id="CHEBI:29105"/>
    </ligand>
</feature>
<dbReference type="EC" id="3.5.4.28" evidence="4"/>
<dbReference type="GO" id="GO:0046872">
    <property type="term" value="F:metal ion binding"/>
    <property type="evidence" value="ECO:0007669"/>
    <property type="project" value="UniProtKB-KW"/>
</dbReference>
<dbReference type="GO" id="GO:0050270">
    <property type="term" value="F:S-adenosylhomocysteine deaminase activity"/>
    <property type="evidence" value="ECO:0007669"/>
    <property type="project" value="UniProtKB-UniRule"/>
</dbReference>
<evidence type="ECO:0000313" key="7">
    <source>
        <dbReference type="Proteomes" id="UP000004923"/>
    </source>
</evidence>
<dbReference type="FunFam" id="3.20.20.140:FF:000014">
    <property type="entry name" value="5-methylthioadenosine/S-adenosylhomocysteine deaminase"/>
    <property type="match status" value="1"/>
</dbReference>
<feature type="binding site" evidence="4">
    <location>
        <position position="180"/>
    </location>
    <ligand>
        <name>substrate</name>
    </ligand>
</feature>
<evidence type="ECO:0000313" key="6">
    <source>
        <dbReference type="EMBL" id="EFY05312.1"/>
    </source>
</evidence>
<comment type="catalytic activity">
    <reaction evidence="4">
        <text>S-adenosyl-L-homocysteine + H2O + H(+) = S-inosyl-L-homocysteine + NH4(+)</text>
        <dbReference type="Rhea" id="RHEA:20716"/>
        <dbReference type="ChEBI" id="CHEBI:15377"/>
        <dbReference type="ChEBI" id="CHEBI:15378"/>
        <dbReference type="ChEBI" id="CHEBI:28938"/>
        <dbReference type="ChEBI" id="CHEBI:57856"/>
        <dbReference type="ChEBI" id="CHEBI:57985"/>
        <dbReference type="EC" id="3.5.4.28"/>
    </reaction>
</comment>
<keyword evidence="1 4" id="KW-0479">Metal-binding</keyword>
<feature type="binding site" evidence="4">
    <location>
        <position position="90"/>
    </location>
    <ligand>
        <name>substrate</name>
    </ligand>
</feature>
<organism evidence="6 7">
    <name type="scientific">Phascolarctobacterium succinatutens YIT 12067</name>
    <dbReference type="NCBI Taxonomy" id="626939"/>
    <lineage>
        <taxon>Bacteria</taxon>
        <taxon>Bacillati</taxon>
        <taxon>Bacillota</taxon>
        <taxon>Negativicutes</taxon>
        <taxon>Acidaminococcales</taxon>
        <taxon>Acidaminococcaceae</taxon>
        <taxon>Phascolarctobacterium</taxon>
    </lineage>
</organism>
<dbReference type="AlphaFoldDB" id="E8LD02"/>
<evidence type="ECO:0000256" key="2">
    <source>
        <dbReference type="ARBA" id="ARBA00022801"/>
    </source>
</evidence>
<dbReference type="SUPFAM" id="SSF51338">
    <property type="entry name" value="Composite domain of metallo-dependent hydrolases"/>
    <property type="match status" value="1"/>
</dbReference>
<dbReference type="InterPro" id="IPR011059">
    <property type="entry name" value="Metal-dep_hydrolase_composite"/>
</dbReference>
<dbReference type="PANTHER" id="PTHR43794">
    <property type="entry name" value="AMINOHYDROLASE SSNA-RELATED"/>
    <property type="match status" value="1"/>
</dbReference>
<dbReference type="Gene3D" id="2.30.40.10">
    <property type="entry name" value="Urease, subunit C, domain 1"/>
    <property type="match status" value="1"/>
</dbReference>
<keyword evidence="3 4" id="KW-0862">Zinc</keyword>
<feature type="binding site" evidence="4">
    <location>
        <position position="63"/>
    </location>
    <ligand>
        <name>Zn(2+)</name>
        <dbReference type="ChEBI" id="CHEBI:29105"/>
    </ligand>
</feature>
<reference evidence="6 7" key="1">
    <citation type="submission" date="2011-01" db="EMBL/GenBank/DDBJ databases">
        <authorList>
            <person name="Weinstock G."/>
            <person name="Sodergren E."/>
            <person name="Clifton S."/>
            <person name="Fulton L."/>
            <person name="Fulton B."/>
            <person name="Courtney L."/>
            <person name="Fronick C."/>
            <person name="Harrison M."/>
            <person name="Strong C."/>
            <person name="Farmer C."/>
            <person name="Delahaunty K."/>
            <person name="Markovic C."/>
            <person name="Hall O."/>
            <person name="Minx P."/>
            <person name="Tomlinson C."/>
            <person name="Mitreva M."/>
            <person name="Hou S."/>
            <person name="Chen J."/>
            <person name="Wollam A."/>
            <person name="Pepin K.H."/>
            <person name="Johnson M."/>
            <person name="Bhonagiri V."/>
            <person name="Zhang X."/>
            <person name="Suruliraj S."/>
            <person name="Warren W."/>
            <person name="Chinwalla A."/>
            <person name="Mardis E.R."/>
            <person name="Wilson R.K."/>
        </authorList>
    </citation>
    <scope>NUCLEOTIDE SEQUENCE [LARGE SCALE GENOMIC DNA]</scope>
    <source>
        <strain evidence="6 7">YIT 12067</strain>
    </source>
</reference>
<comment type="caution">
    <text evidence="6">The sequence shown here is derived from an EMBL/GenBank/DDBJ whole genome shotgun (WGS) entry which is preliminary data.</text>
</comment>
<dbReference type="PANTHER" id="PTHR43794:SF11">
    <property type="entry name" value="AMIDOHYDROLASE-RELATED DOMAIN-CONTAINING PROTEIN"/>
    <property type="match status" value="1"/>
</dbReference>
<gene>
    <name evidence="4" type="primary">mtaD</name>
    <name evidence="6" type="ORF">HMPREF9443_00726</name>
</gene>
<evidence type="ECO:0000256" key="1">
    <source>
        <dbReference type="ARBA" id="ARBA00022723"/>
    </source>
</evidence>
<sequence length="426" mass="46592">MAKLLIKNIELLHTPNGEMQNIAVEDNKIVYVGKDVPADFAADEIVDGKGKLATAGMVNTHGHVSMTLLRSYADDMALMDWLQNKIWPIEDKMDANDIYWGAMLGIVEMLKGGTTCFADMYAFMEDVARACAETGIRANLSRGLIGVAPDKDVKLAENTVLAKNWQGYDNGRIRITYGPHAPYTCPVDYLEKVIAEAAANKAEIQMHLCETKFEVDTVVKEHGMTPIQLMDKLGMFELGTIAAHCVHLTDEDMDIMAAKHVRVAHNPQSNLKLASGIAPVAAMLNKGICVGLGTDGASSNNNLDMLEECRAAAMLHKATTFDPLVVPAKKAWEMATVDGAKTLGFADTGLLEAGQQADIVLWDMHKPYWYPRHNKLSQLVYAASSTDADTVFVAGKKVVEAGKLLTFDEEKIYAEAEACTRKLLNK</sequence>
<feature type="binding site" evidence="4">
    <location>
        <position position="210"/>
    </location>
    <ligand>
        <name>substrate</name>
    </ligand>
</feature>
<dbReference type="EMBL" id="AEVN01000028">
    <property type="protein sequence ID" value="EFY05312.1"/>
    <property type="molecule type" value="Genomic_DNA"/>
</dbReference>
<name>E8LD02_9FIRM</name>
<dbReference type="InterPro" id="IPR050287">
    <property type="entry name" value="MTA/SAH_deaminase"/>
</dbReference>
<comment type="cofactor">
    <cofactor evidence="4">
        <name>Zn(2+)</name>
        <dbReference type="ChEBI" id="CHEBI:29105"/>
    </cofactor>
    <text evidence="4">Binds 1 zinc ion per subunit.</text>
</comment>
<dbReference type="RefSeq" id="WP_009145109.1">
    <property type="nucleotide sequence ID" value="NZ_GL830870.1"/>
</dbReference>
<evidence type="ECO:0000256" key="3">
    <source>
        <dbReference type="ARBA" id="ARBA00022833"/>
    </source>
</evidence>
<dbReference type="InterPro" id="IPR023512">
    <property type="entry name" value="Deaminase_MtaD/DadD"/>
</dbReference>
<comment type="similarity">
    <text evidence="4">Belongs to the metallo-dependent hydrolases superfamily. MTA/SAH deaminase family.</text>
</comment>
<comment type="function">
    <text evidence="4">Catalyzes the deamination of 5-methylthioadenosine and S-adenosyl-L-homocysteine into 5-methylthioinosine and S-inosyl-L-homocysteine, respectively. Is also able to deaminate adenosine.</text>
</comment>
<dbReference type="SUPFAM" id="SSF51556">
    <property type="entry name" value="Metallo-dependent hydrolases"/>
    <property type="match status" value="1"/>
</dbReference>
<dbReference type="EC" id="3.5.4.31" evidence="4"/>
<evidence type="ECO:0000259" key="5">
    <source>
        <dbReference type="Pfam" id="PF01979"/>
    </source>
</evidence>
<dbReference type="CDD" id="cd01298">
    <property type="entry name" value="ATZ_TRZ_like"/>
    <property type="match status" value="1"/>
</dbReference>
<dbReference type="Gene3D" id="3.20.20.140">
    <property type="entry name" value="Metal-dependent hydrolases"/>
    <property type="match status" value="1"/>
</dbReference>
<comment type="catalytic activity">
    <reaction evidence="4">
        <text>S-methyl-5'-thioadenosine + H2O + H(+) = S-methyl-5'-thioinosine + NH4(+)</text>
        <dbReference type="Rhea" id="RHEA:25025"/>
        <dbReference type="ChEBI" id="CHEBI:15377"/>
        <dbReference type="ChEBI" id="CHEBI:15378"/>
        <dbReference type="ChEBI" id="CHEBI:17509"/>
        <dbReference type="ChEBI" id="CHEBI:28938"/>
        <dbReference type="ChEBI" id="CHEBI:48595"/>
        <dbReference type="EC" id="3.5.4.31"/>
    </reaction>
</comment>
<keyword evidence="7" id="KW-1185">Reference proteome</keyword>
<keyword evidence="2 4" id="KW-0378">Hydrolase</keyword>
<feature type="binding site" evidence="4">
    <location>
        <position position="295"/>
    </location>
    <ligand>
        <name>Zn(2+)</name>
        <dbReference type="ChEBI" id="CHEBI:29105"/>
    </ligand>
</feature>
<accession>E8LD02</accession>
<dbReference type="HOGENOM" id="CLU_012358_2_1_9"/>
<dbReference type="GO" id="GO:0090614">
    <property type="term" value="F:5'-methylthioadenosine deaminase activity"/>
    <property type="evidence" value="ECO:0007669"/>
    <property type="project" value="UniProtKB-UniRule"/>
</dbReference>
<evidence type="ECO:0000256" key="4">
    <source>
        <dbReference type="HAMAP-Rule" id="MF_01281"/>
    </source>
</evidence>
<feature type="binding site" evidence="4">
    <location>
        <position position="207"/>
    </location>
    <ligand>
        <name>Zn(2+)</name>
        <dbReference type="ChEBI" id="CHEBI:29105"/>
    </ligand>
</feature>
<comment type="caution">
    <text evidence="4">Lacks conserved residue(s) required for the propagation of feature annotation.</text>
</comment>
<dbReference type="HAMAP" id="MF_01281">
    <property type="entry name" value="MTA_SAH_deamin"/>
    <property type="match status" value="1"/>
</dbReference>
<dbReference type="InterPro" id="IPR006680">
    <property type="entry name" value="Amidohydro-rel"/>
</dbReference>
<feature type="binding site" evidence="4">
    <location>
        <position position="142"/>
    </location>
    <ligand>
        <name>substrate</name>
    </ligand>
</feature>
<dbReference type="InterPro" id="IPR032466">
    <property type="entry name" value="Metal_Hydrolase"/>
</dbReference>
<protein>
    <recommendedName>
        <fullName evidence="4">5-methylthioadenosine/S-adenosylhomocysteine deaminase</fullName>
        <shortName evidence="4">MTA/SAH deaminase</shortName>
        <ecNumber evidence="4">3.5.4.28</ecNumber>
        <ecNumber evidence="4">3.5.4.31</ecNumber>
    </recommendedName>
</protein>
<feature type="binding site" evidence="4">
    <location>
        <position position="295"/>
    </location>
    <ligand>
        <name>substrate</name>
    </ligand>
</feature>
<feature type="domain" description="Amidohydrolase-related" evidence="5">
    <location>
        <begin position="53"/>
        <end position="398"/>
    </location>
</feature>
<dbReference type="eggNOG" id="COG0402">
    <property type="taxonomic scope" value="Bacteria"/>
</dbReference>